<dbReference type="EMBL" id="NQMC01000014">
    <property type="protein sequence ID" value="TYD46284.1"/>
    <property type="molecule type" value="Genomic_DNA"/>
</dbReference>
<comment type="caution">
    <text evidence="9">The sequence shown here is derived from an EMBL/GenBank/DDBJ whole genome shotgun (WGS) entry which is preliminary data.</text>
</comment>
<feature type="signal peptide" evidence="8">
    <location>
        <begin position="1"/>
        <end position="24"/>
    </location>
</feature>
<evidence type="ECO:0000256" key="1">
    <source>
        <dbReference type="ARBA" id="ARBA00004571"/>
    </source>
</evidence>
<keyword evidence="3" id="KW-1134">Transmembrane beta strand</keyword>
<keyword evidence="5 8" id="KW-0732">Signal</keyword>
<comment type="similarity">
    <text evidence="2">Belongs to the OmpP1/FadL family.</text>
</comment>
<keyword evidence="4" id="KW-0812">Transmembrane</keyword>
<organism evidence="9 10">
    <name type="scientific">Aeromonas veronii</name>
    <dbReference type="NCBI Taxonomy" id="654"/>
    <lineage>
        <taxon>Bacteria</taxon>
        <taxon>Pseudomonadati</taxon>
        <taxon>Pseudomonadota</taxon>
        <taxon>Gammaproteobacteria</taxon>
        <taxon>Aeromonadales</taxon>
        <taxon>Aeromonadaceae</taxon>
        <taxon>Aeromonas</taxon>
    </lineage>
</organism>
<sequence length="445" mass="48166">MTTTIFKKSLIAATIALATGQVHAAAFQLNEHSASGLGRAYAGEAAIADNASVLARNPAAMTTFDKMAVSVSGTYIKPDVDVEGKTSGNLTTPTGTVPNYFNRDASASDIAPAAFVPASYFIQPLNDQWAWGIGLFSNYGLSTEYDKNFAAGSGAGDTELLTFNINPNIAYRVNKQFSIGAGINAVYAEAELNRYAGVLAPVLSQPVKAGGTGVPHSADTKIASLKGDTWGFGWNVGTLYEVNENHRFALTYRSQVDLSFDGDFKGTTSGYKTVDGNLKLDLPAQAEFAGCHRLNQQFAVHYSVNWTDWSAFEELKATSSQCKNGVCLQKDEKFKDSTRYSIGGTWYINPAWEARLGFAYDNTPIEAEYRSLSIPDSDRIWYSAGATYHINTDMSVDFGMAYLDGKKVDVNEGLVSHDGTINNPRWQGTSHGNAFLASAQFNMKF</sequence>
<evidence type="ECO:0000256" key="3">
    <source>
        <dbReference type="ARBA" id="ARBA00022452"/>
    </source>
</evidence>
<evidence type="ECO:0000313" key="10">
    <source>
        <dbReference type="Proteomes" id="UP000323129"/>
    </source>
</evidence>
<reference evidence="9 10" key="1">
    <citation type="submission" date="2017-08" db="EMBL/GenBank/DDBJ databases">
        <title>Aeromonas veronii bv sobria strain NS22 whole genome sequencing.</title>
        <authorList>
            <person name="Katharios P."/>
            <person name="Ha V.Q."/>
            <person name="Smyrli M."/>
        </authorList>
    </citation>
    <scope>NUCLEOTIDE SEQUENCE [LARGE SCALE GENOMIC DNA]</scope>
    <source>
        <strain evidence="9 10">NS22</strain>
    </source>
</reference>
<keyword evidence="10" id="KW-1185">Reference proteome</keyword>
<gene>
    <name evidence="9" type="ORF">CJF24_06685</name>
</gene>
<name>A0ABY3MNQ3_AERVE</name>
<evidence type="ECO:0000256" key="8">
    <source>
        <dbReference type="SAM" id="SignalP"/>
    </source>
</evidence>
<protein>
    <submittedName>
        <fullName evidence="9">Long-chain fatty acid transporter</fullName>
    </submittedName>
</protein>
<evidence type="ECO:0000256" key="6">
    <source>
        <dbReference type="ARBA" id="ARBA00023136"/>
    </source>
</evidence>
<dbReference type="RefSeq" id="WP_115522099.1">
    <property type="nucleotide sequence ID" value="NZ_JBLUPC010000014.1"/>
</dbReference>
<dbReference type="PANTHER" id="PTHR35093">
    <property type="entry name" value="OUTER MEMBRANE PROTEIN NMB0088-RELATED"/>
    <property type="match status" value="1"/>
</dbReference>
<comment type="subcellular location">
    <subcellularLocation>
        <location evidence="1">Cell outer membrane</location>
        <topology evidence="1">Multi-pass membrane protein</topology>
    </subcellularLocation>
</comment>
<dbReference type="Gene3D" id="2.40.160.60">
    <property type="entry name" value="Outer membrane protein transport protein (OMPP1/FadL/TodX)"/>
    <property type="match status" value="1"/>
</dbReference>
<evidence type="ECO:0000256" key="2">
    <source>
        <dbReference type="ARBA" id="ARBA00008163"/>
    </source>
</evidence>
<dbReference type="InterPro" id="IPR005017">
    <property type="entry name" value="OMPP1/FadL/TodX"/>
</dbReference>
<evidence type="ECO:0000256" key="7">
    <source>
        <dbReference type="ARBA" id="ARBA00023237"/>
    </source>
</evidence>
<keyword evidence="6" id="KW-0472">Membrane</keyword>
<dbReference type="SUPFAM" id="SSF56935">
    <property type="entry name" value="Porins"/>
    <property type="match status" value="1"/>
</dbReference>
<dbReference type="Proteomes" id="UP000323129">
    <property type="component" value="Unassembled WGS sequence"/>
</dbReference>
<dbReference type="PANTHER" id="PTHR35093:SF3">
    <property type="entry name" value="LONG-CHAIN FATTY ACID TRANSPORT PROTEIN"/>
    <property type="match status" value="1"/>
</dbReference>
<evidence type="ECO:0000256" key="5">
    <source>
        <dbReference type="ARBA" id="ARBA00022729"/>
    </source>
</evidence>
<feature type="chain" id="PRO_5047508192" evidence="8">
    <location>
        <begin position="25"/>
        <end position="445"/>
    </location>
</feature>
<dbReference type="Pfam" id="PF03349">
    <property type="entry name" value="Toluene_X"/>
    <property type="match status" value="1"/>
</dbReference>
<keyword evidence="7" id="KW-0998">Cell outer membrane</keyword>
<proteinExistence type="inferred from homology"/>
<accession>A0ABY3MNQ3</accession>
<evidence type="ECO:0000313" key="9">
    <source>
        <dbReference type="EMBL" id="TYD46284.1"/>
    </source>
</evidence>
<evidence type="ECO:0000256" key="4">
    <source>
        <dbReference type="ARBA" id="ARBA00022692"/>
    </source>
</evidence>